<dbReference type="InterPro" id="IPR001789">
    <property type="entry name" value="Sig_transdc_resp-reg_receiver"/>
</dbReference>
<evidence type="ECO:0000259" key="4">
    <source>
        <dbReference type="PROSITE" id="PS50110"/>
    </source>
</evidence>
<gene>
    <name evidence="5" type="ORF">IS491_14365</name>
</gene>
<sequence>MSSMLKENPEFCDVPIIALSASTAQDIPNGCKFDDYLMKPVSADRIFSKISKYIRNKAEKDMHVYPKTNSENTISITIESDKLIDLKNKIAPLIKKLENSMIIGNVKDLAQILISFGEQNDLKSIFDEGEELIKSAESYNIIKIKSSLSKIKRLTLEDGLYE</sequence>
<protein>
    <recommendedName>
        <fullName evidence="1">Stage 0 sporulation protein A homolog</fullName>
    </recommendedName>
</protein>
<comment type="function">
    <text evidence="2">May play the central regulatory role in sporulation. It may be an element of the effector pathway responsible for the activation of sporulation genes in response to nutritional stress. Spo0A may act in concert with spo0H (a sigma factor) to control the expression of some genes that are critical to the sporulation process.</text>
</comment>
<comment type="caution">
    <text evidence="3">Lacks conserved residue(s) required for the propagation of feature annotation.</text>
</comment>
<accession>A0AAE2UYP9</accession>
<proteinExistence type="predicted"/>
<dbReference type="Gene3D" id="3.40.50.2300">
    <property type="match status" value="1"/>
</dbReference>
<evidence type="ECO:0000313" key="5">
    <source>
        <dbReference type="EMBL" id="MBF7809830.1"/>
    </source>
</evidence>
<dbReference type="GO" id="GO:0000160">
    <property type="term" value="P:phosphorelay signal transduction system"/>
    <property type="evidence" value="ECO:0007669"/>
    <property type="project" value="InterPro"/>
</dbReference>
<dbReference type="InterPro" id="IPR011006">
    <property type="entry name" value="CheY-like_superfamily"/>
</dbReference>
<dbReference type="AlphaFoldDB" id="A0AAE2UYP9"/>
<comment type="caution">
    <text evidence="5">The sequence shown here is derived from an EMBL/GenBank/DDBJ whole genome shotgun (WGS) entry which is preliminary data.</text>
</comment>
<name>A0AAE2UYP9_CLOBE</name>
<dbReference type="PROSITE" id="PS50110">
    <property type="entry name" value="RESPONSE_REGULATORY"/>
    <property type="match status" value="1"/>
</dbReference>
<reference evidence="5" key="1">
    <citation type="submission" date="2020-11" db="EMBL/GenBank/DDBJ databases">
        <authorList>
            <person name="Thieme N."/>
            <person name="Liebl W."/>
            <person name="Zverlov V."/>
        </authorList>
    </citation>
    <scope>NUCLEOTIDE SEQUENCE</scope>
    <source>
        <strain evidence="5">NT08</strain>
    </source>
</reference>
<evidence type="ECO:0000313" key="6">
    <source>
        <dbReference type="Proteomes" id="UP000631418"/>
    </source>
</evidence>
<dbReference type="EMBL" id="JADOEF010000001">
    <property type="protein sequence ID" value="MBF7809830.1"/>
    <property type="molecule type" value="Genomic_DNA"/>
</dbReference>
<dbReference type="Proteomes" id="UP000631418">
    <property type="component" value="Unassembled WGS sequence"/>
</dbReference>
<evidence type="ECO:0000256" key="2">
    <source>
        <dbReference type="ARBA" id="ARBA00024867"/>
    </source>
</evidence>
<dbReference type="SUPFAM" id="SSF52172">
    <property type="entry name" value="CheY-like"/>
    <property type="match status" value="1"/>
</dbReference>
<evidence type="ECO:0000256" key="3">
    <source>
        <dbReference type="PROSITE-ProRule" id="PRU00169"/>
    </source>
</evidence>
<evidence type="ECO:0000256" key="1">
    <source>
        <dbReference type="ARBA" id="ARBA00018672"/>
    </source>
</evidence>
<feature type="domain" description="Response regulatory" evidence="4">
    <location>
        <begin position="1"/>
        <end position="54"/>
    </location>
</feature>
<organism evidence="5 6">
    <name type="scientific">Clostridium beijerinckii</name>
    <name type="common">Clostridium MP</name>
    <dbReference type="NCBI Taxonomy" id="1520"/>
    <lineage>
        <taxon>Bacteria</taxon>
        <taxon>Bacillati</taxon>
        <taxon>Bacillota</taxon>
        <taxon>Clostridia</taxon>
        <taxon>Eubacteriales</taxon>
        <taxon>Clostridiaceae</taxon>
        <taxon>Clostridium</taxon>
    </lineage>
</organism>
<dbReference type="RefSeq" id="WP_049767639.1">
    <property type="nucleotide sequence ID" value="NZ_JABSWT010000001.1"/>
</dbReference>